<dbReference type="RefSeq" id="WP_133606228.1">
    <property type="nucleotide sequence ID" value="NZ_SNXW01000001.1"/>
</dbReference>
<sequence length="175" mass="18645">MSQNLIQLTLTAEDYAAIDGALTTLETRLATLIDLSVEERRGLVRMGEKSEAFCRQTLMAMNENRNFIPASVGLDDAQADLDQLDALRRRTLRLQRLAGRCEDTTTALGSDVMSTSLEGYSLLKMLGKGSGLAPLRETIASRFSRRSRSATDDTATAEGGSSGAISAPASAGNAA</sequence>
<proteinExistence type="predicted"/>
<evidence type="ECO:0000256" key="1">
    <source>
        <dbReference type="SAM" id="MobiDB-lite"/>
    </source>
</evidence>
<dbReference type="Proteomes" id="UP000294593">
    <property type="component" value="Unassembled WGS sequence"/>
</dbReference>
<evidence type="ECO:0000313" key="2">
    <source>
        <dbReference type="EMBL" id="TDP88547.1"/>
    </source>
</evidence>
<feature type="compositionally biased region" description="Low complexity" evidence="1">
    <location>
        <begin position="152"/>
        <end position="175"/>
    </location>
</feature>
<protein>
    <submittedName>
        <fullName evidence="2">Uncharacterized protein</fullName>
    </submittedName>
</protein>
<dbReference type="AlphaFoldDB" id="A0A4R6RQS4"/>
<keyword evidence="3" id="KW-1185">Reference proteome</keyword>
<gene>
    <name evidence="2" type="ORF">EV672_101699</name>
</gene>
<accession>A0A4R6RQS4</accession>
<comment type="caution">
    <text evidence="2">The sequence shown here is derived from an EMBL/GenBank/DDBJ whole genome shotgun (WGS) entry which is preliminary data.</text>
</comment>
<organism evidence="2 3">
    <name type="scientific">Aquabacterium commune</name>
    <dbReference type="NCBI Taxonomy" id="70586"/>
    <lineage>
        <taxon>Bacteria</taxon>
        <taxon>Pseudomonadati</taxon>
        <taxon>Pseudomonadota</taxon>
        <taxon>Betaproteobacteria</taxon>
        <taxon>Burkholderiales</taxon>
        <taxon>Aquabacterium</taxon>
    </lineage>
</organism>
<evidence type="ECO:0000313" key="3">
    <source>
        <dbReference type="Proteomes" id="UP000294593"/>
    </source>
</evidence>
<dbReference type="OrthoDB" id="8927965at2"/>
<name>A0A4R6RQS4_9BURK</name>
<feature type="region of interest" description="Disordered" evidence="1">
    <location>
        <begin position="143"/>
        <end position="175"/>
    </location>
</feature>
<reference evidence="2 3" key="1">
    <citation type="submission" date="2019-03" db="EMBL/GenBank/DDBJ databases">
        <title>Genomic Encyclopedia of Type Strains, Phase IV (KMG-IV): sequencing the most valuable type-strain genomes for metagenomic binning, comparative biology and taxonomic classification.</title>
        <authorList>
            <person name="Goeker M."/>
        </authorList>
    </citation>
    <scope>NUCLEOTIDE SEQUENCE [LARGE SCALE GENOMIC DNA]</scope>
    <source>
        <strain evidence="2 3">DSM 11901</strain>
    </source>
</reference>
<dbReference type="EMBL" id="SNXW01000001">
    <property type="protein sequence ID" value="TDP88547.1"/>
    <property type="molecule type" value="Genomic_DNA"/>
</dbReference>